<organism evidence="2 3">
    <name type="scientific">Panagrellus redivivus</name>
    <name type="common">Microworm</name>
    <dbReference type="NCBI Taxonomy" id="6233"/>
    <lineage>
        <taxon>Eukaryota</taxon>
        <taxon>Metazoa</taxon>
        <taxon>Ecdysozoa</taxon>
        <taxon>Nematoda</taxon>
        <taxon>Chromadorea</taxon>
        <taxon>Rhabditida</taxon>
        <taxon>Tylenchina</taxon>
        <taxon>Panagrolaimomorpha</taxon>
        <taxon>Panagrolaimoidea</taxon>
        <taxon>Panagrolaimidae</taxon>
        <taxon>Panagrellus</taxon>
    </lineage>
</organism>
<evidence type="ECO:0000256" key="1">
    <source>
        <dbReference type="SAM" id="SignalP"/>
    </source>
</evidence>
<dbReference type="Proteomes" id="UP000492821">
    <property type="component" value="Unassembled WGS sequence"/>
</dbReference>
<keyword evidence="1" id="KW-0732">Signal</keyword>
<sequence length="131" mass="14809">MQIRPLFAVLILGFAVGIALAETDDLLAELDEMTAEQLARLFVEGTKAWISETNAETQGIFKFMMASSIPDLPELLNNIELPVDQFLDLFLQAFLDSLKEKSPSKQAELQKKLNVLIRNYIDKIEHNLESE</sequence>
<evidence type="ECO:0000313" key="2">
    <source>
        <dbReference type="Proteomes" id="UP000492821"/>
    </source>
</evidence>
<accession>A0A7E4VNE8</accession>
<dbReference type="AlphaFoldDB" id="A0A7E4VNE8"/>
<reference evidence="2" key="1">
    <citation type="journal article" date="2013" name="Genetics">
        <title>The draft genome and transcriptome of Panagrellus redivivus are shaped by the harsh demands of a free-living lifestyle.</title>
        <authorList>
            <person name="Srinivasan J."/>
            <person name="Dillman A.R."/>
            <person name="Macchietto M.G."/>
            <person name="Heikkinen L."/>
            <person name="Lakso M."/>
            <person name="Fracchia K.M."/>
            <person name="Antoshechkin I."/>
            <person name="Mortazavi A."/>
            <person name="Wong G."/>
            <person name="Sternberg P.W."/>
        </authorList>
    </citation>
    <scope>NUCLEOTIDE SEQUENCE [LARGE SCALE GENOMIC DNA]</scope>
    <source>
        <strain evidence="2">MT8872</strain>
    </source>
</reference>
<protein>
    <submittedName>
        <fullName evidence="3">DUF148 domain-containing protein</fullName>
    </submittedName>
</protein>
<keyword evidence="2" id="KW-1185">Reference proteome</keyword>
<evidence type="ECO:0000313" key="3">
    <source>
        <dbReference type="WBParaSite" id="Pan_g22274.t1"/>
    </source>
</evidence>
<name>A0A7E4VNE8_PANRE</name>
<feature type="signal peptide" evidence="1">
    <location>
        <begin position="1"/>
        <end position="21"/>
    </location>
</feature>
<feature type="chain" id="PRO_5028819113" evidence="1">
    <location>
        <begin position="22"/>
        <end position="131"/>
    </location>
</feature>
<proteinExistence type="predicted"/>
<dbReference type="WBParaSite" id="Pan_g22274.t1">
    <property type="protein sequence ID" value="Pan_g22274.t1"/>
    <property type="gene ID" value="Pan_g22274"/>
</dbReference>
<reference evidence="3" key="2">
    <citation type="submission" date="2020-10" db="UniProtKB">
        <authorList>
            <consortium name="WormBaseParasite"/>
        </authorList>
    </citation>
    <scope>IDENTIFICATION</scope>
</reference>